<dbReference type="EMBL" id="CP001804">
    <property type="protein sequence ID" value="ACY18464.1"/>
    <property type="molecule type" value="Genomic_DNA"/>
</dbReference>
<dbReference type="OrthoDB" id="9814761at2"/>
<evidence type="ECO:0000256" key="1">
    <source>
        <dbReference type="ARBA" id="ARBA00022741"/>
    </source>
</evidence>
<dbReference type="InterPro" id="IPR025944">
    <property type="entry name" value="Sigma_54_int_dom_CS"/>
</dbReference>
<dbReference type="Proteomes" id="UP000001880">
    <property type="component" value="Chromosome"/>
</dbReference>
<gene>
    <name evidence="9" type="ordered locus">Hoch_5989</name>
</gene>
<dbReference type="InterPro" id="IPR027417">
    <property type="entry name" value="P-loop_NTPase"/>
</dbReference>
<dbReference type="GO" id="GO:0005524">
    <property type="term" value="F:ATP binding"/>
    <property type="evidence" value="ECO:0007669"/>
    <property type="project" value="UniProtKB-KW"/>
</dbReference>
<dbReference type="STRING" id="502025.Hoch_5989"/>
<dbReference type="InterPro" id="IPR009057">
    <property type="entry name" value="Homeodomain-like_sf"/>
</dbReference>
<keyword evidence="4" id="KW-0238">DNA-binding</keyword>
<dbReference type="Pfam" id="PF02954">
    <property type="entry name" value="HTH_8"/>
    <property type="match status" value="1"/>
</dbReference>
<feature type="domain" description="Response regulatory" evidence="8">
    <location>
        <begin position="3"/>
        <end position="118"/>
    </location>
</feature>
<sequence length="459" mass="50477">MATILIIDDNETIREGLAHTISRMGHEVLTAASGREGLARFRERPETGFVITDLKMDGMDGVAVLRALSEDAPEVPTMIITAYGTVETAVEAMKLGAFDFLTKPFSPELVRLKVARALELFEARSARARLEAHNAYLRGEDDAPYPLPGMIGASDEMQSVFRTVEKVAKTDATVFISGESGTGKELVARAIHAGSRRADGPFIKLNCGAVTETLLESELFGHEKGAFTGAIRSKLGRFELADGGTLFLDEVGDVSPAMQVKLLRALQEQEFERVGGEHTVHVDVRVVSATNKDLDAEVEAGRFRQDLYYRLHIVPIALPSLRARREDVPLLVAHFIDKLAPRTNPAVRGIADDALARLIAYHWPGNVRELENAIEQSLVFAEGERIDVAALPAFLQRPADAEQLDVPEKLSLPDILDDLERQLILKAFRKAGGVKTETARLLGIKTSALYYKLDKYNIR</sequence>
<dbReference type="GO" id="GO:0000160">
    <property type="term" value="P:phosphorelay signal transduction system"/>
    <property type="evidence" value="ECO:0007669"/>
    <property type="project" value="InterPro"/>
</dbReference>
<dbReference type="PANTHER" id="PTHR32071">
    <property type="entry name" value="TRANSCRIPTIONAL REGULATORY PROTEIN"/>
    <property type="match status" value="1"/>
</dbReference>
<dbReference type="Gene3D" id="3.40.50.2300">
    <property type="match status" value="1"/>
</dbReference>
<protein>
    <submittedName>
        <fullName evidence="9">Two component, sigma54 specific, transcriptional regulator, Fis family</fullName>
    </submittedName>
</protein>
<feature type="domain" description="Sigma-54 factor interaction" evidence="7">
    <location>
        <begin position="150"/>
        <end position="379"/>
    </location>
</feature>
<dbReference type="Gene3D" id="3.40.50.300">
    <property type="entry name" value="P-loop containing nucleotide triphosphate hydrolases"/>
    <property type="match status" value="1"/>
</dbReference>
<evidence type="ECO:0000313" key="10">
    <source>
        <dbReference type="Proteomes" id="UP000001880"/>
    </source>
</evidence>
<dbReference type="InterPro" id="IPR058031">
    <property type="entry name" value="AAA_lid_NorR"/>
</dbReference>
<dbReference type="InterPro" id="IPR001789">
    <property type="entry name" value="Sig_transdc_resp-reg_receiver"/>
</dbReference>
<keyword evidence="6" id="KW-0597">Phosphoprotein</keyword>
<dbReference type="CDD" id="cd00009">
    <property type="entry name" value="AAA"/>
    <property type="match status" value="1"/>
</dbReference>
<keyword evidence="10" id="KW-1185">Reference proteome</keyword>
<dbReference type="PROSITE" id="PS50110">
    <property type="entry name" value="RESPONSE_REGULATORY"/>
    <property type="match status" value="1"/>
</dbReference>
<keyword evidence="5" id="KW-0804">Transcription</keyword>
<evidence type="ECO:0000313" key="9">
    <source>
        <dbReference type="EMBL" id="ACY18464.1"/>
    </source>
</evidence>
<evidence type="ECO:0000256" key="4">
    <source>
        <dbReference type="ARBA" id="ARBA00023125"/>
    </source>
</evidence>
<dbReference type="FunFam" id="3.40.50.300:FF:000006">
    <property type="entry name" value="DNA-binding transcriptional regulator NtrC"/>
    <property type="match status" value="1"/>
</dbReference>
<dbReference type="RefSeq" id="WP_012831056.1">
    <property type="nucleotide sequence ID" value="NC_013440.1"/>
</dbReference>
<dbReference type="AlphaFoldDB" id="D0LJV7"/>
<evidence type="ECO:0000256" key="5">
    <source>
        <dbReference type="ARBA" id="ARBA00023163"/>
    </source>
</evidence>
<dbReference type="PROSITE" id="PS00676">
    <property type="entry name" value="SIGMA54_INTERACT_2"/>
    <property type="match status" value="1"/>
</dbReference>
<dbReference type="InterPro" id="IPR002197">
    <property type="entry name" value="HTH_Fis"/>
</dbReference>
<dbReference type="Pfam" id="PF25601">
    <property type="entry name" value="AAA_lid_14"/>
    <property type="match status" value="1"/>
</dbReference>
<evidence type="ECO:0000259" key="8">
    <source>
        <dbReference type="PROSITE" id="PS50110"/>
    </source>
</evidence>
<dbReference type="PROSITE" id="PS50045">
    <property type="entry name" value="SIGMA54_INTERACT_4"/>
    <property type="match status" value="1"/>
</dbReference>
<evidence type="ECO:0000256" key="6">
    <source>
        <dbReference type="PROSITE-ProRule" id="PRU00169"/>
    </source>
</evidence>
<dbReference type="Gene3D" id="1.10.8.60">
    <property type="match status" value="1"/>
</dbReference>
<dbReference type="InterPro" id="IPR025662">
    <property type="entry name" value="Sigma_54_int_dom_ATP-bd_1"/>
</dbReference>
<dbReference type="SMART" id="SM00448">
    <property type="entry name" value="REC"/>
    <property type="match status" value="1"/>
</dbReference>
<dbReference type="SUPFAM" id="SSF46689">
    <property type="entry name" value="Homeodomain-like"/>
    <property type="match status" value="1"/>
</dbReference>
<dbReference type="InterPro" id="IPR011006">
    <property type="entry name" value="CheY-like_superfamily"/>
</dbReference>
<dbReference type="PANTHER" id="PTHR32071:SF113">
    <property type="entry name" value="ALGINATE BIOSYNTHESIS TRANSCRIPTIONAL REGULATORY PROTEIN ALGB"/>
    <property type="match status" value="1"/>
</dbReference>
<dbReference type="InterPro" id="IPR003593">
    <property type="entry name" value="AAA+_ATPase"/>
</dbReference>
<dbReference type="InterPro" id="IPR002078">
    <property type="entry name" value="Sigma_54_int"/>
</dbReference>
<dbReference type="Gene3D" id="1.10.10.60">
    <property type="entry name" value="Homeodomain-like"/>
    <property type="match status" value="1"/>
</dbReference>
<dbReference type="HOGENOM" id="CLU_000445_0_6_7"/>
<evidence type="ECO:0000259" key="7">
    <source>
        <dbReference type="PROSITE" id="PS50045"/>
    </source>
</evidence>
<keyword evidence="2" id="KW-0067">ATP-binding</keyword>
<keyword evidence="1" id="KW-0547">Nucleotide-binding</keyword>
<dbReference type="Pfam" id="PF00158">
    <property type="entry name" value="Sigma54_activat"/>
    <property type="match status" value="1"/>
</dbReference>
<evidence type="ECO:0000256" key="3">
    <source>
        <dbReference type="ARBA" id="ARBA00023015"/>
    </source>
</evidence>
<dbReference type="SMART" id="SM00382">
    <property type="entry name" value="AAA"/>
    <property type="match status" value="1"/>
</dbReference>
<feature type="modified residue" description="4-aspartylphosphate" evidence="6">
    <location>
        <position position="53"/>
    </location>
</feature>
<organism evidence="9 10">
    <name type="scientific">Haliangium ochraceum (strain DSM 14365 / JCM 11303 / SMP-2)</name>
    <dbReference type="NCBI Taxonomy" id="502025"/>
    <lineage>
        <taxon>Bacteria</taxon>
        <taxon>Pseudomonadati</taxon>
        <taxon>Myxococcota</taxon>
        <taxon>Polyangia</taxon>
        <taxon>Haliangiales</taxon>
        <taxon>Kofleriaceae</taxon>
        <taxon>Haliangium</taxon>
    </lineage>
</organism>
<reference evidence="9 10" key="1">
    <citation type="journal article" date="2010" name="Stand. Genomic Sci.">
        <title>Complete genome sequence of Haliangium ochraceum type strain (SMP-2).</title>
        <authorList>
            <consortium name="US DOE Joint Genome Institute (JGI-PGF)"/>
            <person name="Ivanova N."/>
            <person name="Daum C."/>
            <person name="Lang E."/>
            <person name="Abt B."/>
            <person name="Kopitz M."/>
            <person name="Saunders E."/>
            <person name="Lapidus A."/>
            <person name="Lucas S."/>
            <person name="Glavina Del Rio T."/>
            <person name="Nolan M."/>
            <person name="Tice H."/>
            <person name="Copeland A."/>
            <person name="Cheng J.F."/>
            <person name="Chen F."/>
            <person name="Bruce D."/>
            <person name="Goodwin L."/>
            <person name="Pitluck S."/>
            <person name="Mavromatis K."/>
            <person name="Pati A."/>
            <person name="Mikhailova N."/>
            <person name="Chen A."/>
            <person name="Palaniappan K."/>
            <person name="Land M."/>
            <person name="Hauser L."/>
            <person name="Chang Y.J."/>
            <person name="Jeffries C.D."/>
            <person name="Detter J.C."/>
            <person name="Brettin T."/>
            <person name="Rohde M."/>
            <person name="Goker M."/>
            <person name="Bristow J."/>
            <person name="Markowitz V."/>
            <person name="Eisen J.A."/>
            <person name="Hugenholtz P."/>
            <person name="Kyrpides N.C."/>
            <person name="Klenk H.P."/>
        </authorList>
    </citation>
    <scope>NUCLEOTIDE SEQUENCE [LARGE SCALE GENOMIC DNA]</scope>
    <source>
        <strain evidence="10">DSM 14365 / CIP 107738 / JCM 11303 / AJ 13395 / SMP-2</strain>
    </source>
</reference>
<dbReference type="PROSITE" id="PS00675">
    <property type="entry name" value="SIGMA54_INTERACT_1"/>
    <property type="match status" value="1"/>
</dbReference>
<dbReference type="KEGG" id="hoh:Hoch_5989"/>
<dbReference type="GO" id="GO:0006355">
    <property type="term" value="P:regulation of DNA-templated transcription"/>
    <property type="evidence" value="ECO:0007669"/>
    <property type="project" value="InterPro"/>
</dbReference>
<dbReference type="eggNOG" id="COG2204">
    <property type="taxonomic scope" value="Bacteria"/>
</dbReference>
<evidence type="ECO:0000256" key="2">
    <source>
        <dbReference type="ARBA" id="ARBA00022840"/>
    </source>
</evidence>
<dbReference type="GO" id="GO:0043565">
    <property type="term" value="F:sequence-specific DNA binding"/>
    <property type="evidence" value="ECO:0007669"/>
    <property type="project" value="InterPro"/>
</dbReference>
<dbReference type="SUPFAM" id="SSF52172">
    <property type="entry name" value="CheY-like"/>
    <property type="match status" value="1"/>
</dbReference>
<dbReference type="PRINTS" id="PR01590">
    <property type="entry name" value="HTHFIS"/>
</dbReference>
<accession>D0LJV7</accession>
<keyword evidence="3" id="KW-0805">Transcription regulation</keyword>
<dbReference type="SUPFAM" id="SSF52540">
    <property type="entry name" value="P-loop containing nucleoside triphosphate hydrolases"/>
    <property type="match status" value="1"/>
</dbReference>
<proteinExistence type="predicted"/>
<dbReference type="PROSITE" id="PS00688">
    <property type="entry name" value="SIGMA54_INTERACT_3"/>
    <property type="match status" value="1"/>
</dbReference>
<name>D0LJV7_HALO1</name>
<dbReference type="InterPro" id="IPR025943">
    <property type="entry name" value="Sigma_54_int_dom_ATP-bd_2"/>
</dbReference>
<dbReference type="Pfam" id="PF00072">
    <property type="entry name" value="Response_reg"/>
    <property type="match status" value="1"/>
</dbReference>